<gene>
    <name evidence="2" type="ORF">EEDITHA_LOCUS11107</name>
</gene>
<feature type="transmembrane region" description="Helical" evidence="1">
    <location>
        <begin position="20"/>
        <end position="44"/>
    </location>
</feature>
<keyword evidence="1" id="KW-0472">Membrane</keyword>
<evidence type="ECO:0000256" key="1">
    <source>
        <dbReference type="SAM" id="Phobius"/>
    </source>
</evidence>
<protein>
    <recommendedName>
        <fullName evidence="4">Reverse transcriptase</fullName>
    </recommendedName>
</protein>
<accession>A0AAU9U9X2</accession>
<keyword evidence="1" id="KW-0812">Transmembrane</keyword>
<reference evidence="2" key="1">
    <citation type="submission" date="2022-03" db="EMBL/GenBank/DDBJ databases">
        <authorList>
            <person name="Tunstrom K."/>
        </authorList>
    </citation>
    <scope>NUCLEOTIDE SEQUENCE</scope>
</reference>
<dbReference type="AlphaFoldDB" id="A0AAU9U9X2"/>
<sequence length="165" mass="19423">MEYSLHFLTFFVGRLRHVFFIVQNFSINASCLVFNACLLLLYFVPCKKYLILEERKTKKSEILSDVVSAWQTRWTASGDGRELYGFFPDIASRLERRWVEPDYVLSQIFTGHGCFRGRLHRMTLCDTPSCYCGHDSETRDHILWECNMYKDERKAMLDEGKPSLL</sequence>
<keyword evidence="3" id="KW-1185">Reference proteome</keyword>
<proteinExistence type="predicted"/>
<name>A0AAU9U9X2_EUPED</name>
<evidence type="ECO:0000313" key="3">
    <source>
        <dbReference type="Proteomes" id="UP001153954"/>
    </source>
</evidence>
<dbReference type="EMBL" id="CAKOGL010000015">
    <property type="protein sequence ID" value="CAH2095682.1"/>
    <property type="molecule type" value="Genomic_DNA"/>
</dbReference>
<evidence type="ECO:0000313" key="2">
    <source>
        <dbReference type="EMBL" id="CAH2095682.1"/>
    </source>
</evidence>
<keyword evidence="1" id="KW-1133">Transmembrane helix</keyword>
<dbReference type="Proteomes" id="UP001153954">
    <property type="component" value="Unassembled WGS sequence"/>
</dbReference>
<organism evidence="2 3">
    <name type="scientific">Euphydryas editha</name>
    <name type="common">Edith's checkerspot</name>
    <dbReference type="NCBI Taxonomy" id="104508"/>
    <lineage>
        <taxon>Eukaryota</taxon>
        <taxon>Metazoa</taxon>
        <taxon>Ecdysozoa</taxon>
        <taxon>Arthropoda</taxon>
        <taxon>Hexapoda</taxon>
        <taxon>Insecta</taxon>
        <taxon>Pterygota</taxon>
        <taxon>Neoptera</taxon>
        <taxon>Endopterygota</taxon>
        <taxon>Lepidoptera</taxon>
        <taxon>Glossata</taxon>
        <taxon>Ditrysia</taxon>
        <taxon>Papilionoidea</taxon>
        <taxon>Nymphalidae</taxon>
        <taxon>Nymphalinae</taxon>
        <taxon>Euphydryas</taxon>
    </lineage>
</organism>
<evidence type="ECO:0008006" key="4">
    <source>
        <dbReference type="Google" id="ProtNLM"/>
    </source>
</evidence>
<comment type="caution">
    <text evidence="2">The sequence shown here is derived from an EMBL/GenBank/DDBJ whole genome shotgun (WGS) entry which is preliminary data.</text>
</comment>